<evidence type="ECO:0000256" key="1">
    <source>
        <dbReference type="SAM" id="MobiDB-lite"/>
    </source>
</evidence>
<proteinExistence type="predicted"/>
<comment type="caution">
    <text evidence="2">The sequence shown here is derived from an EMBL/GenBank/DDBJ whole genome shotgun (WGS) entry which is preliminary data.</text>
</comment>
<organism evidence="2 3">
    <name type="scientific">Chara braunii</name>
    <name type="common">Braun's stonewort</name>
    <dbReference type="NCBI Taxonomy" id="69332"/>
    <lineage>
        <taxon>Eukaryota</taxon>
        <taxon>Viridiplantae</taxon>
        <taxon>Streptophyta</taxon>
        <taxon>Charophyceae</taxon>
        <taxon>Charales</taxon>
        <taxon>Characeae</taxon>
        <taxon>Chara</taxon>
    </lineage>
</organism>
<reference evidence="2 3" key="1">
    <citation type="journal article" date="2018" name="Cell">
        <title>The Chara Genome: Secondary Complexity and Implications for Plant Terrestrialization.</title>
        <authorList>
            <person name="Nishiyama T."/>
            <person name="Sakayama H."/>
            <person name="Vries J.D."/>
            <person name="Buschmann H."/>
            <person name="Saint-Marcoux D."/>
            <person name="Ullrich K.K."/>
            <person name="Haas F.B."/>
            <person name="Vanderstraeten L."/>
            <person name="Becker D."/>
            <person name="Lang D."/>
            <person name="Vosolsobe S."/>
            <person name="Rombauts S."/>
            <person name="Wilhelmsson P.K.I."/>
            <person name="Janitza P."/>
            <person name="Kern R."/>
            <person name="Heyl A."/>
            <person name="Rumpler F."/>
            <person name="Villalobos L.I.A.C."/>
            <person name="Clay J.M."/>
            <person name="Skokan R."/>
            <person name="Toyoda A."/>
            <person name="Suzuki Y."/>
            <person name="Kagoshima H."/>
            <person name="Schijlen E."/>
            <person name="Tajeshwar N."/>
            <person name="Catarino B."/>
            <person name="Hetherington A.J."/>
            <person name="Saltykova A."/>
            <person name="Bonnot C."/>
            <person name="Breuninger H."/>
            <person name="Symeonidi A."/>
            <person name="Radhakrishnan G.V."/>
            <person name="Van Nieuwerburgh F."/>
            <person name="Deforce D."/>
            <person name="Chang C."/>
            <person name="Karol K.G."/>
            <person name="Hedrich R."/>
            <person name="Ulvskov P."/>
            <person name="Glockner G."/>
            <person name="Delwiche C.F."/>
            <person name="Petrasek J."/>
            <person name="Van de Peer Y."/>
            <person name="Friml J."/>
            <person name="Beilby M."/>
            <person name="Dolan L."/>
            <person name="Kohara Y."/>
            <person name="Sugano S."/>
            <person name="Fujiyama A."/>
            <person name="Delaux P.-M."/>
            <person name="Quint M."/>
            <person name="TheiBen G."/>
            <person name="Hagemann M."/>
            <person name="Harholt J."/>
            <person name="Dunand C."/>
            <person name="Zachgo S."/>
            <person name="Langdale J."/>
            <person name="Maumus F."/>
            <person name="Straeten D.V.D."/>
            <person name="Gould S.B."/>
            <person name="Rensing S.A."/>
        </authorList>
    </citation>
    <scope>NUCLEOTIDE SEQUENCE [LARGE SCALE GENOMIC DNA]</scope>
    <source>
        <strain evidence="2 3">S276</strain>
    </source>
</reference>
<name>A0A388L9M9_CHABU</name>
<gene>
    <name evidence="2" type="ORF">CBR_g28608</name>
</gene>
<accession>A0A388L9M9</accession>
<evidence type="ECO:0000313" key="3">
    <source>
        <dbReference type="Proteomes" id="UP000265515"/>
    </source>
</evidence>
<feature type="region of interest" description="Disordered" evidence="1">
    <location>
        <begin position="336"/>
        <end position="371"/>
    </location>
</feature>
<dbReference type="Proteomes" id="UP000265515">
    <property type="component" value="Unassembled WGS sequence"/>
</dbReference>
<dbReference type="AlphaFoldDB" id="A0A388L9M9"/>
<protein>
    <submittedName>
        <fullName evidence="2">Uncharacterized protein</fullName>
    </submittedName>
</protein>
<keyword evidence="3" id="KW-1185">Reference proteome</keyword>
<dbReference type="Gramene" id="GBG78893">
    <property type="protein sequence ID" value="GBG78893"/>
    <property type="gene ID" value="CBR_g28608"/>
</dbReference>
<evidence type="ECO:0000313" key="2">
    <source>
        <dbReference type="EMBL" id="GBG78893.1"/>
    </source>
</evidence>
<dbReference type="EMBL" id="BFEA01000306">
    <property type="protein sequence ID" value="GBG78893.1"/>
    <property type="molecule type" value="Genomic_DNA"/>
</dbReference>
<sequence>MLLIYVSDLHGDDDVTELHGDDGYGDDDMADLLGRLSGDDDVADLRGDVADVRGGDDMADLHGDGGDVADLLHGGDDVGDRCADDGVVTTFPSSGGTDGKKRKIVAILSPILNAEDAGECVLRDDIAIEVGVNILGRDSIWNKSEERESSGSKAFLCISRCHFKLVAEVDGSATLELDGGDDGVVSADGEVLPVEVRSPDFEGVDHGEKFCLVGGVIHLRGKKLLASECDGVFAGWSLGDRENLAEVLKVGLEGGVEDKDVIKLDDDTDFEEVAEDVVHGRLEGSGGIGESEWHHEELVVVEPRAEGGLVGVLLAETDLMEATVKVDLESWYGGRQGGECSGSKSMVWDTPRSGGSPAGKDSGKASLNSSRIEVMAGLEGGA</sequence>